<dbReference type="InterPro" id="IPR011713">
    <property type="entry name" value="Leu-rich_rpt_3"/>
</dbReference>
<dbReference type="PRINTS" id="PR00364">
    <property type="entry name" value="DISEASERSIST"/>
</dbReference>
<name>A0A2P6SF47_ROSCH</name>
<dbReference type="PANTHER" id="PTHR11017:SF271">
    <property type="entry name" value="DISEASE RESISTANCE PROTEIN (TIR-NBS-LRR CLASS) FAMILY"/>
    <property type="match status" value="1"/>
</dbReference>
<dbReference type="Pfam" id="PF23282">
    <property type="entry name" value="WHD_ROQ1"/>
    <property type="match status" value="1"/>
</dbReference>
<dbReference type="InterPro" id="IPR027417">
    <property type="entry name" value="P-loop_NTPase"/>
</dbReference>
<dbReference type="AlphaFoldDB" id="A0A2P6SF47"/>
<dbReference type="Pfam" id="PF07725">
    <property type="entry name" value="LRR_3"/>
    <property type="match status" value="1"/>
</dbReference>
<dbReference type="SMART" id="SM00255">
    <property type="entry name" value="TIR"/>
    <property type="match status" value="1"/>
</dbReference>
<evidence type="ECO:0000313" key="6">
    <source>
        <dbReference type="Proteomes" id="UP000238479"/>
    </source>
</evidence>
<dbReference type="STRING" id="74649.A0A2P6SF47"/>
<comment type="caution">
    <text evidence="5">The sequence shown here is derived from an EMBL/GenBank/DDBJ whole genome shotgun (WGS) entry which is preliminary data.</text>
</comment>
<organism evidence="5 6">
    <name type="scientific">Rosa chinensis</name>
    <name type="common">China rose</name>
    <dbReference type="NCBI Taxonomy" id="74649"/>
    <lineage>
        <taxon>Eukaryota</taxon>
        <taxon>Viridiplantae</taxon>
        <taxon>Streptophyta</taxon>
        <taxon>Embryophyta</taxon>
        <taxon>Tracheophyta</taxon>
        <taxon>Spermatophyta</taxon>
        <taxon>Magnoliopsida</taxon>
        <taxon>eudicotyledons</taxon>
        <taxon>Gunneridae</taxon>
        <taxon>Pentapetalae</taxon>
        <taxon>rosids</taxon>
        <taxon>fabids</taxon>
        <taxon>Rosales</taxon>
        <taxon>Rosaceae</taxon>
        <taxon>Rosoideae</taxon>
        <taxon>Rosoideae incertae sedis</taxon>
        <taxon>Rosa</taxon>
    </lineage>
</organism>
<keyword evidence="1" id="KW-0433">Leucine-rich repeat</keyword>
<dbReference type="Gene3D" id="3.40.50.300">
    <property type="entry name" value="P-loop containing nucleotide triphosphate hydrolases"/>
    <property type="match status" value="1"/>
</dbReference>
<dbReference type="EMBL" id="PDCK01000039">
    <property type="protein sequence ID" value="PRQ57304.1"/>
    <property type="molecule type" value="Genomic_DNA"/>
</dbReference>
<dbReference type="SUPFAM" id="SSF52058">
    <property type="entry name" value="L domain-like"/>
    <property type="match status" value="1"/>
</dbReference>
<dbReference type="Gene3D" id="3.80.10.10">
    <property type="entry name" value="Ribonuclease Inhibitor"/>
    <property type="match status" value="2"/>
</dbReference>
<dbReference type="OMA" id="RKQNPIW"/>
<dbReference type="InterPro" id="IPR044974">
    <property type="entry name" value="Disease_R_plants"/>
</dbReference>
<dbReference type="Proteomes" id="UP000238479">
    <property type="component" value="Chromosome 1"/>
</dbReference>
<gene>
    <name evidence="5" type="ORF">RchiOBHm_Chr1g0346831</name>
</gene>
<dbReference type="OrthoDB" id="1733683at2759"/>
<keyword evidence="2" id="KW-0677">Repeat</keyword>
<dbReference type="GO" id="GO:0007165">
    <property type="term" value="P:signal transduction"/>
    <property type="evidence" value="ECO:0007669"/>
    <property type="project" value="InterPro"/>
</dbReference>
<dbReference type="InterPro" id="IPR000157">
    <property type="entry name" value="TIR_dom"/>
</dbReference>
<dbReference type="InterPro" id="IPR032675">
    <property type="entry name" value="LRR_dom_sf"/>
</dbReference>
<evidence type="ECO:0000313" key="5">
    <source>
        <dbReference type="EMBL" id="PRQ57304.1"/>
    </source>
</evidence>
<feature type="domain" description="TIR" evidence="4">
    <location>
        <begin position="15"/>
        <end position="184"/>
    </location>
</feature>
<dbReference type="Pfam" id="PF01582">
    <property type="entry name" value="TIR"/>
    <property type="match status" value="1"/>
</dbReference>
<dbReference type="SUPFAM" id="SSF52540">
    <property type="entry name" value="P-loop containing nucleoside triphosphate hydrolases"/>
    <property type="match status" value="1"/>
</dbReference>
<evidence type="ECO:0000256" key="3">
    <source>
        <dbReference type="ARBA" id="ARBA00023027"/>
    </source>
</evidence>
<evidence type="ECO:0000256" key="2">
    <source>
        <dbReference type="ARBA" id="ARBA00022737"/>
    </source>
</evidence>
<dbReference type="Pfam" id="PF00931">
    <property type="entry name" value="NB-ARC"/>
    <property type="match status" value="1"/>
</dbReference>
<keyword evidence="5" id="KW-0378">Hydrolase</keyword>
<dbReference type="Gene3D" id="3.40.50.10140">
    <property type="entry name" value="Toll/interleukin-1 receptor homology (TIR) domain"/>
    <property type="match status" value="1"/>
</dbReference>
<reference evidence="5 6" key="1">
    <citation type="journal article" date="2018" name="Nat. Genet.">
        <title>The Rosa genome provides new insights in the design of modern roses.</title>
        <authorList>
            <person name="Bendahmane M."/>
        </authorList>
    </citation>
    <scope>NUCLEOTIDE SEQUENCE [LARGE SCALE GENOMIC DNA]</scope>
    <source>
        <strain evidence="6">cv. Old Blush</strain>
    </source>
</reference>
<sequence>MPGEASSSNSPPCRFSYDVFLSFRGEDTRKTFTDHLYTALVNAGIRTFRDDDEIERGRDIKPELNKAIHRSRSSVVVFSKDYASSPWCLDELIVIIQRHADDARGHVVLPVFYDIDPSHVRKQTGSFAVAFARHRKTQSPDKVKEWREALAQVADLAGMVLQNQADGYESKFIQKIVKVIGGKLSRTPLSVAPNLIGIHSRVKNISLWLQDGSTDVGTLVIYGMSGIGKTTIAKFVYNSNFRRFEGSSFLENIKEISEQPNGLVQIQMQLLSNILNGRKVIIHSVSEGITKIADTINSKRVLLVLDDMDHLDQLNAVLRLHGRFYPGSKIIITTRHLRLLKAQQVTKVHNVETLDYKESLELFSWHAFGQDLPIEGYMKLSEKVVHQSGGLPLALKVLGSSLFGENLTVWESALQKLEAIPNGEIMNKLKISYESLQDDHDRKLFLHIACFFIGNDRYNIVRLLDECNLYTTVGIQNLVDRGLVTIDGYDKVQMHNVIRDMGRGIVRQESEDPEKRSRLWHYKDSIKVLTEKNGTETIEGLVLNSHMHPANTPSVNSNETILETNAFARMCKLRLLHLSNVQLNGCYKELPTKLRWLCWHAFPLDCIPTDFPMVNLVVLEMHNSSLTQIWKGTKYLPSLKILDLSYSHGLTETASFSPCPNLEKLVLVDCASLINVHESIGSLERLVYLNMKDCRSIMMLPENICMLKLLETLIISGCSNLNMFPMEMMKNMESLKVLETNEIPINQLRSTGGDINSSPGRSICIFWTCLPHSLVELSLSGCNLLDDAFPGNFGNLSSLKRLDLQDNPICSLPNCVRDMKRLDKLCFCFCKSLKSLLGLPKVDELYVYACHSLEKITYQSSLCKANNVFGQMRSLVENEYMYKLEPIGSVDVEMINVLGLCNLEPMRTVQLMQPQASDHYLCPIQGLYEGGIFSTFLSGNEVPGLFSHKSTDSSIYFVVPLVPNVKIRGLNIFVVYENLVSETPYGVNYSDYDVLIPIVVKVRNRTKALEWIYCPSFYGIPPEGEEMVWLSHWKLEDQLEGGDEVTVTVFILPWRQVKQCGIHVVHEKEENMSLRRIRDPCYPYVIGGDLSGSEVMPGTYFLSSLAKPLIYKPQLHEFIGDSDTEKEEQEDELMLAPTGGSSNCDFRDWKGFIIAAGFFLSLSLFARFPLPWRKKHSA</sequence>
<proteinExistence type="predicted"/>
<dbReference type="InterPro" id="IPR002182">
    <property type="entry name" value="NB-ARC"/>
</dbReference>
<dbReference type="InterPro" id="IPR001611">
    <property type="entry name" value="Leu-rich_rpt"/>
</dbReference>
<dbReference type="SUPFAM" id="SSF52200">
    <property type="entry name" value="Toll/Interleukin receptor TIR domain"/>
    <property type="match status" value="1"/>
</dbReference>
<dbReference type="Gramene" id="PRQ57304">
    <property type="protein sequence ID" value="PRQ57304"/>
    <property type="gene ID" value="RchiOBHm_Chr1g0346831"/>
</dbReference>
<keyword evidence="5" id="KW-0675">Receptor</keyword>
<dbReference type="PROSITE" id="PS50104">
    <property type="entry name" value="TIR"/>
    <property type="match status" value="1"/>
</dbReference>
<dbReference type="PANTHER" id="PTHR11017">
    <property type="entry name" value="LEUCINE-RICH REPEAT-CONTAINING PROTEIN"/>
    <property type="match status" value="1"/>
</dbReference>
<dbReference type="GO" id="GO:0043531">
    <property type="term" value="F:ADP binding"/>
    <property type="evidence" value="ECO:0007669"/>
    <property type="project" value="InterPro"/>
</dbReference>
<protein>
    <submittedName>
        <fullName evidence="5">Putative toll-like receptor, P-loop containing nucleoside triphosphate hydrolase</fullName>
    </submittedName>
</protein>
<dbReference type="InterPro" id="IPR058192">
    <property type="entry name" value="WHD_ROQ1-like"/>
</dbReference>
<dbReference type="PROSITE" id="PS51450">
    <property type="entry name" value="LRR"/>
    <property type="match status" value="1"/>
</dbReference>
<dbReference type="GO" id="GO:0006952">
    <property type="term" value="P:defense response"/>
    <property type="evidence" value="ECO:0007669"/>
    <property type="project" value="InterPro"/>
</dbReference>
<dbReference type="GO" id="GO:0016787">
    <property type="term" value="F:hydrolase activity"/>
    <property type="evidence" value="ECO:0007669"/>
    <property type="project" value="UniProtKB-KW"/>
</dbReference>
<evidence type="ECO:0000256" key="1">
    <source>
        <dbReference type="ARBA" id="ARBA00022614"/>
    </source>
</evidence>
<dbReference type="InterPro" id="IPR035897">
    <property type="entry name" value="Toll_tir_struct_dom_sf"/>
</dbReference>
<dbReference type="InterPro" id="IPR042197">
    <property type="entry name" value="Apaf_helical"/>
</dbReference>
<evidence type="ECO:0000259" key="4">
    <source>
        <dbReference type="PROSITE" id="PS50104"/>
    </source>
</evidence>
<dbReference type="Gene3D" id="1.10.8.430">
    <property type="entry name" value="Helical domain of apoptotic protease-activating factors"/>
    <property type="match status" value="1"/>
</dbReference>
<dbReference type="FunFam" id="3.40.50.10140:FF:000007">
    <property type="entry name" value="Disease resistance protein (TIR-NBS-LRR class)"/>
    <property type="match status" value="1"/>
</dbReference>
<accession>A0A2P6SF47</accession>
<keyword evidence="6" id="KW-1185">Reference proteome</keyword>
<keyword evidence="3" id="KW-0520">NAD</keyword>